<keyword evidence="3" id="KW-1185">Reference proteome</keyword>
<dbReference type="EMBL" id="JAXOVC010000001">
    <property type="protein sequence ID" value="KAK4508655.1"/>
    <property type="molecule type" value="Genomic_DNA"/>
</dbReference>
<protein>
    <submittedName>
        <fullName evidence="2">Uncharacterized protein</fullName>
    </submittedName>
</protein>
<gene>
    <name evidence="2" type="ORF">PRZ48_002394</name>
</gene>
<proteinExistence type="predicted"/>
<evidence type="ECO:0000313" key="3">
    <source>
        <dbReference type="Proteomes" id="UP001305779"/>
    </source>
</evidence>
<feature type="region of interest" description="Disordered" evidence="1">
    <location>
        <begin position="211"/>
        <end position="231"/>
    </location>
</feature>
<dbReference type="Proteomes" id="UP001305779">
    <property type="component" value="Unassembled WGS sequence"/>
</dbReference>
<dbReference type="PANTHER" id="PTHR42085:SF2">
    <property type="entry name" value="F-BOX DOMAIN-CONTAINING PROTEIN"/>
    <property type="match status" value="1"/>
</dbReference>
<name>A0ABR0F4K6_ZASCE</name>
<organism evidence="2 3">
    <name type="scientific">Zasmidium cellare</name>
    <name type="common">Wine cellar mold</name>
    <name type="synonym">Racodium cellare</name>
    <dbReference type="NCBI Taxonomy" id="395010"/>
    <lineage>
        <taxon>Eukaryota</taxon>
        <taxon>Fungi</taxon>
        <taxon>Dikarya</taxon>
        <taxon>Ascomycota</taxon>
        <taxon>Pezizomycotina</taxon>
        <taxon>Dothideomycetes</taxon>
        <taxon>Dothideomycetidae</taxon>
        <taxon>Mycosphaerellales</taxon>
        <taxon>Mycosphaerellaceae</taxon>
        <taxon>Zasmidium</taxon>
    </lineage>
</organism>
<dbReference type="PANTHER" id="PTHR42085">
    <property type="entry name" value="F-BOX DOMAIN-CONTAINING PROTEIN"/>
    <property type="match status" value="1"/>
</dbReference>
<accession>A0ABR0F4K6</accession>
<reference evidence="2 3" key="1">
    <citation type="journal article" date="2023" name="G3 (Bethesda)">
        <title>A chromosome-level genome assembly of Zasmidium syzygii isolated from banana leaves.</title>
        <authorList>
            <person name="van Westerhoven A.C."/>
            <person name="Mehrabi R."/>
            <person name="Talebi R."/>
            <person name="Steentjes M.B.F."/>
            <person name="Corcolon B."/>
            <person name="Chong P.A."/>
            <person name="Kema G.H.J."/>
            <person name="Seidl M.F."/>
        </authorList>
    </citation>
    <scope>NUCLEOTIDE SEQUENCE [LARGE SCALE GENOMIC DNA]</scope>
    <source>
        <strain evidence="2 3">P124</strain>
    </source>
</reference>
<feature type="compositionally biased region" description="Polar residues" evidence="1">
    <location>
        <begin position="222"/>
        <end position="231"/>
    </location>
</feature>
<sequence length="231" mass="26017">MLKKFRLSSKAKPQPHQDGAFQSLATDAKRKAPKTGFFSLPAELRNHIYELAASQTDLCLLDLKHRKGVAGRKHSTTPSPSIPGLLLSSRQVRMESLAILLRSAKINVKVSDFDFAQLCKAIRGLDDAGQEAILLNRDLKITLRMKKSRIPWEYQLDEGNVTDIRQGQAGAVRWYAVRAGVLFEQERDNDVKVELTKILEMLHRALEEEHMTTGPRTDPVLMTSSWRPGMS</sequence>
<evidence type="ECO:0000256" key="1">
    <source>
        <dbReference type="SAM" id="MobiDB-lite"/>
    </source>
</evidence>
<feature type="region of interest" description="Disordered" evidence="1">
    <location>
        <begin position="1"/>
        <end position="24"/>
    </location>
</feature>
<comment type="caution">
    <text evidence="2">The sequence shown here is derived from an EMBL/GenBank/DDBJ whole genome shotgun (WGS) entry which is preliminary data.</text>
</comment>
<dbReference type="InterPro" id="IPR038883">
    <property type="entry name" value="AN11006-like"/>
</dbReference>
<evidence type="ECO:0000313" key="2">
    <source>
        <dbReference type="EMBL" id="KAK4508655.1"/>
    </source>
</evidence>